<keyword evidence="3" id="KW-0479">Metal-binding</keyword>
<comment type="subcellular location">
    <subcellularLocation>
        <location evidence="1">Cell envelope</location>
    </subcellularLocation>
</comment>
<evidence type="ECO:0000256" key="5">
    <source>
        <dbReference type="SAM" id="MobiDB-lite"/>
    </source>
</evidence>
<keyword evidence="2" id="KW-0813">Transport</keyword>
<keyword evidence="8" id="KW-1185">Reference proteome</keyword>
<evidence type="ECO:0000256" key="3">
    <source>
        <dbReference type="ARBA" id="ARBA00022723"/>
    </source>
</evidence>
<comment type="caution">
    <text evidence="7">The sequence shown here is derived from an EMBL/GenBank/DDBJ whole genome shotgun (WGS) entry which is preliminary data.</text>
</comment>
<feature type="signal peptide" evidence="6">
    <location>
        <begin position="1"/>
        <end position="20"/>
    </location>
</feature>
<dbReference type="EMBL" id="BAAAVS010000060">
    <property type="protein sequence ID" value="GAA3049704.1"/>
    <property type="molecule type" value="Genomic_DNA"/>
</dbReference>
<protein>
    <submittedName>
        <fullName evidence="7">Zinc ABC transporter substrate-binding protein</fullName>
    </submittedName>
</protein>
<dbReference type="Gene3D" id="3.40.50.1980">
    <property type="entry name" value="Nitrogenase molybdenum iron protein domain"/>
    <property type="match status" value="2"/>
</dbReference>
<organism evidence="7 8">
    <name type="scientific">Gordonia defluvii</name>
    <dbReference type="NCBI Taxonomy" id="283718"/>
    <lineage>
        <taxon>Bacteria</taxon>
        <taxon>Bacillati</taxon>
        <taxon>Actinomycetota</taxon>
        <taxon>Actinomycetes</taxon>
        <taxon>Mycobacteriales</taxon>
        <taxon>Gordoniaceae</taxon>
        <taxon>Gordonia</taxon>
    </lineage>
</organism>
<dbReference type="PANTHER" id="PTHR42953">
    <property type="entry name" value="HIGH-AFFINITY ZINC UPTAKE SYSTEM PROTEIN ZNUA-RELATED"/>
    <property type="match status" value="1"/>
</dbReference>
<feature type="chain" id="PRO_5047279367" evidence="6">
    <location>
        <begin position="21"/>
        <end position="319"/>
    </location>
</feature>
<evidence type="ECO:0000313" key="8">
    <source>
        <dbReference type="Proteomes" id="UP001501035"/>
    </source>
</evidence>
<evidence type="ECO:0000313" key="7">
    <source>
        <dbReference type="EMBL" id="GAA3049704.1"/>
    </source>
</evidence>
<keyword evidence="4 6" id="KW-0732">Signal</keyword>
<gene>
    <name evidence="7" type="ORF">GCM10010528_31060</name>
</gene>
<dbReference type="SUPFAM" id="SSF53807">
    <property type="entry name" value="Helical backbone' metal receptor"/>
    <property type="match status" value="1"/>
</dbReference>
<feature type="region of interest" description="Disordered" evidence="5">
    <location>
        <begin position="123"/>
        <end position="144"/>
    </location>
</feature>
<dbReference type="PANTHER" id="PTHR42953:SF1">
    <property type="entry name" value="METAL-BINDING PROTEIN HI_0362-RELATED"/>
    <property type="match status" value="1"/>
</dbReference>
<sequence length="319" mass="32805">MRHRHSLIAAATAAGLIATAALSGCSTGSGNDSPVVRPLIVTSTTVWGSVAQAIVGDRGTVRALYTTPDGDPHDFTPSAADSASVSDADIVLMNGGHYDEYLAKAKKSPTATVIDAAALIGVGDRPGGQDRDGHDTARPEHSADSANEHVFYNLTAVRRSADALAAALAEHAPDHAADYRRNAADFGRQLDGLVGKLDGIAARHSGTRVAQTEPLAGYLIAAAGLVDASPPAFTAAVENGQSPSAADRAKLDDLLTSRTARVLLYNTQAVDPVTAAVRATAEKSGVPVVTLTESLPAGVTSYLVWQGSQIDALARALDK</sequence>
<evidence type="ECO:0000256" key="2">
    <source>
        <dbReference type="ARBA" id="ARBA00022448"/>
    </source>
</evidence>
<evidence type="ECO:0000256" key="6">
    <source>
        <dbReference type="SAM" id="SignalP"/>
    </source>
</evidence>
<dbReference type="InterPro" id="IPR006127">
    <property type="entry name" value="ZnuA-like"/>
</dbReference>
<accession>A0ABP6LNW6</accession>
<evidence type="ECO:0000256" key="1">
    <source>
        <dbReference type="ARBA" id="ARBA00004196"/>
    </source>
</evidence>
<dbReference type="InterPro" id="IPR050492">
    <property type="entry name" value="Bact_metal-bind_prot9"/>
</dbReference>
<dbReference type="Proteomes" id="UP001501035">
    <property type="component" value="Unassembled WGS sequence"/>
</dbReference>
<dbReference type="PROSITE" id="PS51257">
    <property type="entry name" value="PROKAR_LIPOPROTEIN"/>
    <property type="match status" value="1"/>
</dbReference>
<feature type="compositionally biased region" description="Basic and acidic residues" evidence="5">
    <location>
        <begin position="127"/>
        <end position="144"/>
    </location>
</feature>
<name>A0ABP6LNW6_9ACTN</name>
<dbReference type="RefSeq" id="WP_290706302.1">
    <property type="nucleotide sequence ID" value="NZ_BAAAVS010000060.1"/>
</dbReference>
<evidence type="ECO:0000256" key="4">
    <source>
        <dbReference type="ARBA" id="ARBA00022729"/>
    </source>
</evidence>
<dbReference type="Pfam" id="PF01297">
    <property type="entry name" value="ZnuA"/>
    <property type="match status" value="1"/>
</dbReference>
<reference evidence="8" key="1">
    <citation type="journal article" date="2019" name="Int. J. Syst. Evol. Microbiol.">
        <title>The Global Catalogue of Microorganisms (GCM) 10K type strain sequencing project: providing services to taxonomists for standard genome sequencing and annotation.</title>
        <authorList>
            <consortium name="The Broad Institute Genomics Platform"/>
            <consortium name="The Broad Institute Genome Sequencing Center for Infectious Disease"/>
            <person name="Wu L."/>
            <person name="Ma J."/>
        </authorList>
    </citation>
    <scope>NUCLEOTIDE SEQUENCE [LARGE SCALE GENOMIC DNA]</scope>
    <source>
        <strain evidence="8">JCM 14234</strain>
    </source>
</reference>
<proteinExistence type="predicted"/>